<dbReference type="EMBL" id="FNLM01000034">
    <property type="protein sequence ID" value="SDU72089.1"/>
    <property type="molecule type" value="Genomic_DNA"/>
</dbReference>
<sequence>MRKGLSHSRRSTRPLVAALAVTISATFAVAGAGASDAAPVVNPQAGKVVAHSGFNVKRDGFSFENWGANDALHRRGLTIEGMRAVFGDEVCARIVLGICSPTTVAELVQEEFNESMTGGHCYGMAALAGLYNTKRLSQFPLALPGQSVYSMPASGPLDELIARMFITQGFPPTDLAASEVSVPQALSKLRTAWSRNDNYILAIYTDDEKSAGHAINPIALRDLGDGKRGIVVYDNNFPGTEKMVVVDPAADTWYYSTATNPSEPTMLFQGSQKNKMMLVPLSKVLARHQDPDLRTDDTVVVVSDTNGSARGAGDVDWDARVTDLSGNPIPGVEQQILFNNDNTARFTVPAGKKFRIVVDGVDAGRTADITATALSAGGAVAVGDLEVPAGATSALDIDPVRHAIRVTSSAPTTAEFEVATEDSLRSVSTETSQLAIGPGSSVSVGATSPVGVTVQTEGRAQKFRVAVERSDTIADRSAVTQTPVTLRPGAKLDVPVNLWTGWTPLTATVRAGGSTTAVPLTVR</sequence>
<dbReference type="AlphaFoldDB" id="A0A1H2KTT6"/>
<dbReference type="STRING" id="158898.SAMN04488548_1343711"/>
<name>A0A1H2KTT6_9ACTN</name>
<proteinExistence type="predicted"/>
<gene>
    <name evidence="2" type="ORF">SAMN04488548_1343711</name>
</gene>
<evidence type="ECO:0000313" key="2">
    <source>
        <dbReference type="EMBL" id="SDU72089.1"/>
    </source>
</evidence>
<dbReference type="RefSeq" id="WP_074852273.1">
    <property type="nucleotide sequence ID" value="NZ_FNLM01000034.1"/>
</dbReference>
<dbReference type="OrthoDB" id="4528774at2"/>
<feature type="chain" id="PRO_5038601980" evidence="1">
    <location>
        <begin position="31"/>
        <end position="523"/>
    </location>
</feature>
<feature type="signal peptide" evidence="1">
    <location>
        <begin position="1"/>
        <end position="30"/>
    </location>
</feature>
<organism evidence="2 3">
    <name type="scientific">Gordonia westfalica</name>
    <dbReference type="NCBI Taxonomy" id="158898"/>
    <lineage>
        <taxon>Bacteria</taxon>
        <taxon>Bacillati</taxon>
        <taxon>Actinomycetota</taxon>
        <taxon>Actinomycetes</taxon>
        <taxon>Mycobacteriales</taxon>
        <taxon>Gordoniaceae</taxon>
        <taxon>Gordonia</taxon>
    </lineage>
</organism>
<dbReference type="Proteomes" id="UP000183180">
    <property type="component" value="Unassembled WGS sequence"/>
</dbReference>
<accession>A0A1H2KTT6</accession>
<reference evidence="2 3" key="1">
    <citation type="submission" date="2016-10" db="EMBL/GenBank/DDBJ databases">
        <authorList>
            <person name="de Groot N.N."/>
        </authorList>
    </citation>
    <scope>NUCLEOTIDE SEQUENCE [LARGE SCALE GENOMIC DNA]</scope>
    <source>
        <strain evidence="2 3">DSM 44215</strain>
    </source>
</reference>
<protein>
    <submittedName>
        <fullName evidence="2">Uncharacterized protein</fullName>
    </submittedName>
</protein>
<keyword evidence="1" id="KW-0732">Signal</keyword>
<evidence type="ECO:0000256" key="1">
    <source>
        <dbReference type="SAM" id="SignalP"/>
    </source>
</evidence>
<evidence type="ECO:0000313" key="3">
    <source>
        <dbReference type="Proteomes" id="UP000183180"/>
    </source>
</evidence>